<dbReference type="Pfam" id="PF19047">
    <property type="entry name" value="HOOK_N"/>
    <property type="match status" value="1"/>
</dbReference>
<evidence type="ECO:0000256" key="4">
    <source>
        <dbReference type="SAM" id="Coils"/>
    </source>
</evidence>
<feature type="coiled-coil region" evidence="4">
    <location>
        <begin position="298"/>
        <end position="463"/>
    </location>
</feature>
<dbReference type="GO" id="GO:0005737">
    <property type="term" value="C:cytoplasm"/>
    <property type="evidence" value="ECO:0007669"/>
    <property type="project" value="UniProtKB-SubCell"/>
</dbReference>
<name>A0A2P7Z942_9PEZI</name>
<dbReference type="GO" id="GO:0008017">
    <property type="term" value="F:microtubule binding"/>
    <property type="evidence" value="ECO:0007669"/>
    <property type="project" value="TreeGrafter"/>
</dbReference>
<dbReference type="PANTHER" id="PTHR18947:SF28">
    <property type="entry name" value="GIRDIN, ISOFORM A"/>
    <property type="match status" value="1"/>
</dbReference>
<evidence type="ECO:0000259" key="6">
    <source>
        <dbReference type="Pfam" id="PF19047"/>
    </source>
</evidence>
<dbReference type="Gene3D" id="1.10.418.10">
    <property type="entry name" value="Calponin-like domain"/>
    <property type="match status" value="1"/>
</dbReference>
<feature type="domain" description="HOOK N-terminal" evidence="6">
    <location>
        <begin position="10"/>
        <end position="89"/>
    </location>
</feature>
<feature type="coiled-coil region" evidence="4">
    <location>
        <begin position="552"/>
        <end position="593"/>
    </location>
</feature>
<dbReference type="InterPro" id="IPR036872">
    <property type="entry name" value="CH_dom_sf"/>
</dbReference>
<dbReference type="STRING" id="40998.A0A2P7Z942"/>
<dbReference type="GO" id="GO:0030705">
    <property type="term" value="P:cytoskeleton-dependent intracellular transport"/>
    <property type="evidence" value="ECO:0007669"/>
    <property type="project" value="InterPro"/>
</dbReference>
<keyword evidence="8" id="KW-1185">Reference proteome</keyword>
<feature type="compositionally biased region" description="Acidic residues" evidence="5">
    <location>
        <begin position="177"/>
        <end position="193"/>
    </location>
</feature>
<feature type="compositionally biased region" description="Basic and acidic residues" evidence="5">
    <location>
        <begin position="194"/>
        <end position="224"/>
    </location>
</feature>
<gene>
    <name evidence="7" type="ORF">B9Z65_8929</name>
</gene>
<dbReference type="OrthoDB" id="2129491at2759"/>
<dbReference type="AlphaFoldDB" id="A0A2P7Z942"/>
<proteinExistence type="predicted"/>
<evidence type="ECO:0000313" key="8">
    <source>
        <dbReference type="Proteomes" id="UP000243723"/>
    </source>
</evidence>
<evidence type="ECO:0000256" key="5">
    <source>
        <dbReference type="SAM" id="MobiDB-lite"/>
    </source>
</evidence>
<organism evidence="7 8">
    <name type="scientific">Elsinoe australis</name>
    <dbReference type="NCBI Taxonomy" id="40998"/>
    <lineage>
        <taxon>Eukaryota</taxon>
        <taxon>Fungi</taxon>
        <taxon>Dikarya</taxon>
        <taxon>Ascomycota</taxon>
        <taxon>Pezizomycotina</taxon>
        <taxon>Dothideomycetes</taxon>
        <taxon>Dothideomycetidae</taxon>
        <taxon>Myriangiales</taxon>
        <taxon>Elsinoaceae</taxon>
        <taxon>Elsinoe</taxon>
    </lineage>
</organism>
<evidence type="ECO:0000256" key="3">
    <source>
        <dbReference type="ARBA" id="ARBA00023054"/>
    </source>
</evidence>
<evidence type="ECO:0000256" key="2">
    <source>
        <dbReference type="ARBA" id="ARBA00022490"/>
    </source>
</evidence>
<sequence length="813" mass="91089">MTPDPPNLPSALLSWVRALAPSSPPDRLSSLRDGHTIWSILCDIDPEYFSIDALPSSSSETASNWIPRWQNLKHIEKEVGGYVRDVCGVETGIGAGREMNGAGRNGDGAIKGGPDLKKVAQADGKGADGDLVVLLKGILRAAMYSPRSNQRMGRVVVGLGAEVAGTIAATMASMEEGYADDDEEPGETVDEEVFDAHPQDEDVKAKGKGKDVERNKNPDRDMDLEHEEKLIHAHRIIRQLEESNAKAATELEDLRQEKTRIEEAFEKLNDDSTGGGKKREDDALRELRDRSDQDKDYIAQIETELEAARNTAQSQERQLERLKASNEAQQKMKDDLQLLRAERDELLSKTRANENLRKKIQNLQDESKGSATLREDLKSAQEQLSEMEKWKERCEKLETTNRENMNIIANTEQEIFDMRTARKRLEHELRVLSQRYDVVRERQARDQEVIQELESKLAQMERSGIEVNGKQGLDSEMDQADRRPPTSRKVSMAMPGSGDVAMLEERLRALGLRNKSLEEQYLDILSDKLGLETTIGDLNEGTKGSGEEKIPYLEQRKKLMAATEEVRRLQDSVYELTSELASTKEKLLSLQEEAKGGLKSPTSDDEAKRLDASAEYAALSRSYGNLTTYSDSLQADLAETKALLRYALLSARGIGMEDEELRKSKEWELVKQLLEEVRRAESDEVVVDVGNRLVSRIEDARTEGKSANTELEQKDAELQALRKQLEDAQISHKRELEAAKEQASKSGAGMTKAEEKAMTQLKGENQLMTSAWFDLTSRIQKENVIVSRRRESPKSWLGKQRMAVGLGVSGIGK</sequence>
<feature type="compositionally biased region" description="Basic and acidic residues" evidence="5">
    <location>
        <begin position="277"/>
        <end position="291"/>
    </location>
</feature>
<dbReference type="PANTHER" id="PTHR18947">
    <property type="entry name" value="HOOK PROTEINS"/>
    <property type="match status" value="1"/>
</dbReference>
<dbReference type="InterPro" id="IPR043936">
    <property type="entry name" value="HOOK_N"/>
</dbReference>
<dbReference type="Proteomes" id="UP000243723">
    <property type="component" value="Unassembled WGS sequence"/>
</dbReference>
<feature type="coiled-coil region" evidence="4">
    <location>
        <begin position="697"/>
        <end position="742"/>
    </location>
</feature>
<dbReference type="EMBL" id="NHZQ01000267">
    <property type="protein sequence ID" value="PSK44720.1"/>
    <property type="molecule type" value="Genomic_DNA"/>
</dbReference>
<dbReference type="GO" id="GO:0005815">
    <property type="term" value="C:microtubule organizing center"/>
    <property type="evidence" value="ECO:0007669"/>
    <property type="project" value="TreeGrafter"/>
</dbReference>
<accession>A0A2P7Z942</accession>
<reference evidence="7 8" key="1">
    <citation type="submission" date="2017-05" db="EMBL/GenBank/DDBJ databases">
        <title>Draft genome sequence of Elsinoe australis.</title>
        <authorList>
            <person name="Cheng Q."/>
        </authorList>
    </citation>
    <scope>NUCLEOTIDE SEQUENCE [LARGE SCALE GENOMIC DNA]</scope>
    <source>
        <strain evidence="7 8">NL1</strain>
    </source>
</reference>
<feature type="region of interest" description="Disordered" evidence="5">
    <location>
        <begin position="177"/>
        <end position="224"/>
    </location>
</feature>
<feature type="region of interest" description="Disordered" evidence="5">
    <location>
        <begin position="468"/>
        <end position="494"/>
    </location>
</feature>
<protein>
    <submittedName>
        <fullName evidence="7">Protein Hook 2</fullName>
    </submittedName>
</protein>
<keyword evidence="2" id="KW-0963">Cytoplasm</keyword>
<comment type="subcellular location">
    <subcellularLocation>
        <location evidence="1">Cytoplasm</location>
    </subcellularLocation>
</comment>
<evidence type="ECO:0000256" key="1">
    <source>
        <dbReference type="ARBA" id="ARBA00004496"/>
    </source>
</evidence>
<comment type="caution">
    <text evidence="7">The sequence shown here is derived from an EMBL/GenBank/DDBJ whole genome shotgun (WGS) entry which is preliminary data.</text>
</comment>
<evidence type="ECO:0000313" key="7">
    <source>
        <dbReference type="EMBL" id="PSK44720.1"/>
    </source>
</evidence>
<dbReference type="GO" id="GO:0031122">
    <property type="term" value="P:cytoplasmic microtubule organization"/>
    <property type="evidence" value="ECO:0007669"/>
    <property type="project" value="TreeGrafter"/>
</dbReference>
<dbReference type="CDD" id="cd22211">
    <property type="entry name" value="HkD_SF"/>
    <property type="match status" value="1"/>
</dbReference>
<keyword evidence="3 4" id="KW-0175">Coiled coil</keyword>
<dbReference type="SUPFAM" id="SSF116907">
    <property type="entry name" value="Hook domain"/>
    <property type="match status" value="1"/>
</dbReference>
<dbReference type="GO" id="GO:0051959">
    <property type="term" value="F:dynein light intermediate chain binding"/>
    <property type="evidence" value="ECO:0007669"/>
    <property type="project" value="TreeGrafter"/>
</dbReference>
<feature type="region of interest" description="Disordered" evidence="5">
    <location>
        <begin position="265"/>
        <end position="291"/>
    </location>
</feature>